<protein>
    <recommendedName>
        <fullName evidence="4">T. brucei spp.-specific protein</fullName>
    </recommendedName>
</protein>
<evidence type="ECO:0000313" key="2">
    <source>
        <dbReference type="EMBL" id="CBH14922.1"/>
    </source>
</evidence>
<dbReference type="Proteomes" id="UP000002316">
    <property type="component" value="Chromosome 10"/>
</dbReference>
<dbReference type="RefSeq" id="XP_011777188.1">
    <property type="nucleotide sequence ID" value="XM_011778886.1"/>
</dbReference>
<name>D0A0Y0_TRYB9</name>
<sequence length="181" mass="20431">MILLSTFVVSVFVYGLSVCGVCDAVNVHPWGRHSIRGTIHIHILRGPRSQFPFFLVCSSSVSRVGIYNNGAVNNSFNKVRSFALSRLLAVLKCTFLHVLTAVMFNTLLSVMKEEQHFLPMNCFLVLSNPLQMQWHHWCFQLPSTRVFTYLQSSGTQCFGEFGQSTIFFMSLDTATLSIIQL</sequence>
<evidence type="ECO:0000313" key="3">
    <source>
        <dbReference type="Proteomes" id="UP000002316"/>
    </source>
</evidence>
<dbReference type="EMBL" id="FN554973">
    <property type="protein sequence ID" value="CBH14922.1"/>
    <property type="molecule type" value="Genomic_DNA"/>
</dbReference>
<evidence type="ECO:0000256" key="1">
    <source>
        <dbReference type="SAM" id="SignalP"/>
    </source>
</evidence>
<keyword evidence="1" id="KW-0732">Signal</keyword>
<feature type="chain" id="PRO_5003005934" description="T. brucei spp.-specific protein" evidence="1">
    <location>
        <begin position="25"/>
        <end position="181"/>
    </location>
</feature>
<dbReference type="KEGG" id="tbg:TbgDal_X30"/>
<evidence type="ECO:0008006" key="4">
    <source>
        <dbReference type="Google" id="ProtNLM"/>
    </source>
</evidence>
<dbReference type="AlphaFoldDB" id="D0A0Y0"/>
<proteinExistence type="predicted"/>
<gene>
    <name evidence="2" type="ORF">TbgDal_X30</name>
</gene>
<organism evidence="2 3">
    <name type="scientific">Trypanosoma brucei gambiense (strain MHOM/CI/86/DAL972)</name>
    <dbReference type="NCBI Taxonomy" id="679716"/>
    <lineage>
        <taxon>Eukaryota</taxon>
        <taxon>Discoba</taxon>
        <taxon>Euglenozoa</taxon>
        <taxon>Kinetoplastea</taxon>
        <taxon>Metakinetoplastina</taxon>
        <taxon>Trypanosomatida</taxon>
        <taxon>Trypanosomatidae</taxon>
        <taxon>Trypanosoma</taxon>
    </lineage>
</organism>
<accession>D0A0Y0</accession>
<dbReference type="GeneID" id="23865360"/>
<reference evidence="3" key="1">
    <citation type="journal article" date="2010" name="PLoS Negl. Trop. Dis.">
        <title>The genome sequence of Trypanosoma brucei gambiense, causative agent of chronic human african trypanosomiasis.</title>
        <authorList>
            <person name="Jackson A.P."/>
            <person name="Sanders M."/>
            <person name="Berry A."/>
            <person name="McQuillan J."/>
            <person name="Aslett M.A."/>
            <person name="Quail M.A."/>
            <person name="Chukualim B."/>
            <person name="Capewell P."/>
            <person name="MacLeod A."/>
            <person name="Melville S.E."/>
            <person name="Gibson W."/>
            <person name="Barry J.D."/>
            <person name="Berriman M."/>
            <person name="Hertz-Fowler C."/>
        </authorList>
    </citation>
    <scope>NUCLEOTIDE SEQUENCE [LARGE SCALE GENOMIC DNA]</scope>
    <source>
        <strain evidence="3">MHOM/CI/86/DAL972</strain>
    </source>
</reference>
<feature type="signal peptide" evidence="1">
    <location>
        <begin position="1"/>
        <end position="24"/>
    </location>
</feature>